<sequence length="187" mass="21483">MMKIGKKWMLATGLMLALGACTTATPYQPAGQSRAAPGGYADEQIEANRFRVTFSGNSMTSRETVERYLLYRAAELTRQRGYDWFVMADRNTERRSRTYVDRPFAPGAFGYWGPSWRYYGRGFGWRSWDPYWGDPFWDSRIDVRTVDRYEASAEIVMGRGRKPADNVRAFSAEEVMTNLGPNIVRPN</sequence>
<reference evidence="2 4" key="1">
    <citation type="journal article" date="2013" name="Biodegradation">
        <title>Occurrence of 4-tert-butylphenol (4-t-BP) biodegradation in an aquatic sample caused by the presence of Spirodela polyrrhiza and isolation of a 4-t-BP-utilizing bacterium.</title>
        <authorList>
            <person name="Ogata Y."/>
            <person name="Toyama T."/>
            <person name="Yu N."/>
            <person name="Wang X."/>
            <person name="Sei K."/>
            <person name="Ike M."/>
        </authorList>
    </citation>
    <scope>NUCLEOTIDE SEQUENCE [LARGE SCALE GENOMIC DNA]</scope>
    <source>
        <strain evidence="2 4">OMI</strain>
    </source>
</reference>
<reference evidence="2" key="5">
    <citation type="submission" date="2017-10" db="EMBL/GenBank/DDBJ databases">
        <authorList>
            <person name="Banno H."/>
            <person name="Chua N.-H."/>
        </authorList>
    </citation>
    <scope>NUCLEOTIDE SEQUENCE</scope>
    <source>
        <strain evidence="2">OMI</strain>
    </source>
</reference>
<keyword evidence="1" id="KW-0732">Signal</keyword>
<dbReference type="Proteomes" id="UP000628109">
    <property type="component" value="Unassembled WGS sequence"/>
</dbReference>
<dbReference type="NCBIfam" id="NF047637">
    <property type="entry name" value="lipo_CC0125"/>
    <property type="match status" value="1"/>
</dbReference>
<dbReference type="AlphaFoldDB" id="A0A292ZFR8"/>
<evidence type="ECO:0000313" key="4">
    <source>
        <dbReference type="Proteomes" id="UP000221538"/>
    </source>
</evidence>
<feature type="chain" id="PRO_5012968422" description="Lipoprotein" evidence="1">
    <location>
        <begin position="24"/>
        <end position="187"/>
    </location>
</feature>
<protein>
    <recommendedName>
        <fullName evidence="6">Lipoprotein</fullName>
    </recommendedName>
</protein>
<evidence type="ECO:0008006" key="6">
    <source>
        <dbReference type="Google" id="ProtNLM"/>
    </source>
</evidence>
<proteinExistence type="predicted"/>
<reference evidence="3" key="7">
    <citation type="submission" date="2024-05" db="EMBL/GenBank/DDBJ databases">
        <authorList>
            <person name="Sun Q."/>
            <person name="Sedlacek I."/>
        </authorList>
    </citation>
    <scope>NUCLEOTIDE SEQUENCE</scope>
    <source>
        <strain evidence="3">CCM 7327</strain>
    </source>
</reference>
<organism evidence="2 4">
    <name type="scientific">Sphingobium fuliginis (strain ATCC 27551)</name>
    <dbReference type="NCBI Taxonomy" id="336203"/>
    <lineage>
        <taxon>Bacteria</taxon>
        <taxon>Pseudomonadati</taxon>
        <taxon>Pseudomonadota</taxon>
        <taxon>Alphaproteobacteria</taxon>
        <taxon>Sphingomonadales</taxon>
        <taxon>Sphingomonadaceae</taxon>
        <taxon>Sphingobium</taxon>
    </lineage>
</organism>
<reference evidence="3" key="3">
    <citation type="journal article" date="2014" name="Int. J. Syst. Evol. Microbiol.">
        <title>Complete genome of a new Firmicutes species belonging to the dominant human colonic microbiota ('Ruminococcus bicirculans') reveals two chromosomes and a selective capacity to utilize plant glucans.</title>
        <authorList>
            <consortium name="NISC Comparative Sequencing Program"/>
            <person name="Wegmann U."/>
            <person name="Louis P."/>
            <person name="Goesmann A."/>
            <person name="Henrissat B."/>
            <person name="Duncan S.H."/>
            <person name="Flint H.J."/>
        </authorList>
    </citation>
    <scope>NUCLEOTIDE SEQUENCE</scope>
    <source>
        <strain evidence="3">CCM 7327</strain>
    </source>
</reference>
<evidence type="ECO:0000256" key="1">
    <source>
        <dbReference type="SAM" id="SignalP"/>
    </source>
</evidence>
<dbReference type="Proteomes" id="UP000221538">
    <property type="component" value="Unassembled WGS sequence"/>
</dbReference>
<evidence type="ECO:0000313" key="5">
    <source>
        <dbReference type="Proteomes" id="UP000628109"/>
    </source>
</evidence>
<reference evidence="5" key="6">
    <citation type="journal article" date="2019" name="Int. J. Syst. Evol. Microbiol.">
        <title>The Global Catalogue of Microorganisms (GCM) 10K type strain sequencing project: providing services to taxonomists for standard genome sequencing and annotation.</title>
        <authorList>
            <consortium name="The Broad Institute Genomics Platform"/>
            <consortium name="The Broad Institute Genome Sequencing Center for Infectious Disease"/>
            <person name="Wu L."/>
            <person name="Ma J."/>
        </authorList>
    </citation>
    <scope>NUCLEOTIDE SEQUENCE [LARGE SCALE GENOMIC DNA]</scope>
    <source>
        <strain evidence="5">CCM 7327</strain>
    </source>
</reference>
<evidence type="ECO:0000313" key="3">
    <source>
        <dbReference type="EMBL" id="GFZ97314.1"/>
    </source>
</evidence>
<reference evidence="2" key="4">
    <citation type="submission" date="2017-10" db="EMBL/GenBank/DDBJ databases">
        <title>Bioaugmenting a lab-scale membrane bioreactor with Sphingobium fuliginis OMI to degrade 4-tert-butylphenol.</title>
        <authorList>
            <person name="Takada K."/>
            <person name="Shiba T."/>
            <person name="Soda S."/>
            <person name="Inoue D."/>
            <person name="Miyake M."/>
            <person name="Eguchi M."/>
            <person name="Ike M."/>
        </authorList>
    </citation>
    <scope>NUCLEOTIDE SEQUENCE</scope>
    <source>
        <strain evidence="2">OMI</strain>
    </source>
</reference>
<gene>
    <name evidence="3" type="ORF">GCM10019071_29730</name>
    <name evidence="2" type="ORF">SFOMI_4140</name>
</gene>
<accession>A0A292ZFR8</accession>
<feature type="signal peptide" evidence="1">
    <location>
        <begin position="1"/>
        <end position="23"/>
    </location>
</feature>
<dbReference type="RefSeq" id="WP_161942146.1">
    <property type="nucleotide sequence ID" value="NZ_BATN01000036.1"/>
</dbReference>
<comment type="caution">
    <text evidence="2">The sequence shown here is derived from an EMBL/GenBank/DDBJ whole genome shotgun (WGS) entry which is preliminary data.</text>
</comment>
<name>A0A292ZFR8_SPHSA</name>
<evidence type="ECO:0000313" key="2">
    <source>
        <dbReference type="EMBL" id="GAY23562.1"/>
    </source>
</evidence>
<dbReference type="EMBL" id="BMDU01000006">
    <property type="protein sequence ID" value="GFZ97314.1"/>
    <property type="molecule type" value="Genomic_DNA"/>
</dbReference>
<dbReference type="EMBL" id="BEWI01000032">
    <property type="protein sequence ID" value="GAY23562.1"/>
    <property type="molecule type" value="Genomic_DNA"/>
</dbReference>
<reference evidence="2 4" key="2">
    <citation type="journal article" date="2013" name="Environ. Sci. Technol.">
        <title>The 4-tert-butylphenol-utilizing bacterium Sphingobium fuliginis OMI can degrade bisphenols via phenolic ring hydroxylation and meta-cleavage pathway.</title>
        <authorList>
            <person name="Ogata Y."/>
            <person name="Goda S."/>
            <person name="Toyama T."/>
            <person name="Sei K."/>
            <person name="Ike M."/>
        </authorList>
    </citation>
    <scope>NUCLEOTIDE SEQUENCE [LARGE SCALE GENOMIC DNA]</scope>
    <source>
        <strain evidence="2 4">OMI</strain>
    </source>
</reference>
<keyword evidence="5" id="KW-1185">Reference proteome</keyword>
<dbReference type="PROSITE" id="PS51257">
    <property type="entry name" value="PROKAR_LIPOPROTEIN"/>
    <property type="match status" value="1"/>
</dbReference>